<evidence type="ECO:0000313" key="13">
    <source>
        <dbReference type="Proteomes" id="UP000237246"/>
    </source>
</evidence>
<evidence type="ECO:0000256" key="6">
    <source>
        <dbReference type="ARBA" id="ARBA00023163"/>
    </source>
</evidence>
<dbReference type="GO" id="GO:0051685">
    <property type="term" value="P:maintenance of ER location"/>
    <property type="evidence" value="ECO:0007669"/>
    <property type="project" value="TreeGrafter"/>
</dbReference>
<feature type="compositionally biased region" description="Basic and acidic residues" evidence="11">
    <location>
        <begin position="120"/>
        <end position="129"/>
    </location>
</feature>
<feature type="region of interest" description="Disordered" evidence="11">
    <location>
        <begin position="89"/>
        <end position="129"/>
    </location>
</feature>
<accession>A0A2P4TDT0</accession>
<sequence length="129" mass="14259">MAAGGSLRGRSLPELREMLRRQERLLADRKFIDKLPDKGKKISDFAKKLMCAISQEEEVARTAELLSAVRLEFQAEQDKARAGTQCVALSEHTLHQKDPTVLSDGSRAEEVPETASQGRGGERLGQEPT</sequence>
<evidence type="ECO:0000256" key="1">
    <source>
        <dbReference type="ARBA" id="ARBA00004123"/>
    </source>
</evidence>
<dbReference type="InterPro" id="IPR051375">
    <property type="entry name" value="Tuftelin_GRINL1A/MYZAP/CCD68"/>
</dbReference>
<dbReference type="Pfam" id="PF15328">
    <property type="entry name" value="GCOM2"/>
    <property type="match status" value="1"/>
</dbReference>
<dbReference type="PANTHER" id="PTHR23171:SF5">
    <property type="entry name" value="DNA-DIRECTED RNA POLYMERASE II SUBUNIT GRINL1A"/>
    <property type="match status" value="1"/>
</dbReference>
<name>A0A2P4TDT0_BAMTH</name>
<dbReference type="GO" id="GO:0005635">
    <property type="term" value="C:nuclear envelope"/>
    <property type="evidence" value="ECO:0007669"/>
    <property type="project" value="TreeGrafter"/>
</dbReference>
<evidence type="ECO:0000256" key="11">
    <source>
        <dbReference type="SAM" id="MobiDB-lite"/>
    </source>
</evidence>
<evidence type="ECO:0000256" key="9">
    <source>
        <dbReference type="ARBA" id="ARBA00029649"/>
    </source>
</evidence>
<dbReference type="OrthoDB" id="2408655at2759"/>
<evidence type="ECO:0000313" key="12">
    <source>
        <dbReference type="EMBL" id="POI34496.1"/>
    </source>
</evidence>
<keyword evidence="6" id="KW-0804">Transcription</keyword>
<keyword evidence="3" id="KW-0240">DNA-directed RNA polymerase</keyword>
<dbReference type="GO" id="GO:0016591">
    <property type="term" value="C:RNA polymerase II, holoenzyme"/>
    <property type="evidence" value="ECO:0007669"/>
    <property type="project" value="TreeGrafter"/>
</dbReference>
<comment type="subcellular location">
    <subcellularLocation>
        <location evidence="1">Nucleus</location>
    </subcellularLocation>
</comment>
<dbReference type="EMBL" id="PPHD01001692">
    <property type="protein sequence ID" value="POI34496.1"/>
    <property type="molecule type" value="Genomic_DNA"/>
</dbReference>
<dbReference type="GO" id="GO:0035556">
    <property type="term" value="P:intracellular signal transduction"/>
    <property type="evidence" value="ECO:0007669"/>
    <property type="project" value="TreeGrafter"/>
</dbReference>
<dbReference type="Proteomes" id="UP000237246">
    <property type="component" value="Unassembled WGS sequence"/>
</dbReference>
<evidence type="ECO:0000256" key="5">
    <source>
        <dbReference type="ARBA" id="ARBA00023054"/>
    </source>
</evidence>
<protein>
    <recommendedName>
        <fullName evidence="8">DNA-directed RNA polymerase II subunit GRINL1A</fullName>
    </recommendedName>
    <alternativeName>
        <fullName evidence="10">DNA-directed RNA polymerase II subunit M</fullName>
    </alternativeName>
    <alternativeName>
        <fullName evidence="9">Glutamate receptor-like protein 1A</fullName>
    </alternativeName>
</protein>
<feature type="non-terminal residue" evidence="12">
    <location>
        <position position="129"/>
    </location>
</feature>
<keyword evidence="7" id="KW-0539">Nucleus</keyword>
<gene>
    <name evidence="12" type="ORF">CIB84_001753</name>
</gene>
<comment type="similarity">
    <text evidence="2">Belongs to the GRINL1 family.</text>
</comment>
<dbReference type="GO" id="GO:0003711">
    <property type="term" value="F:transcription elongation factor activity"/>
    <property type="evidence" value="ECO:0007669"/>
    <property type="project" value="InterPro"/>
</dbReference>
<keyword evidence="4" id="KW-0597">Phosphoprotein</keyword>
<comment type="caution">
    <text evidence="12">The sequence shown here is derived from an EMBL/GenBank/DDBJ whole genome shotgun (WGS) entry which is preliminary data.</text>
</comment>
<evidence type="ECO:0000256" key="10">
    <source>
        <dbReference type="ARBA" id="ARBA00033073"/>
    </source>
</evidence>
<dbReference type="PANTHER" id="PTHR23171">
    <property type="entry name" value="GDOWN1"/>
    <property type="match status" value="1"/>
</dbReference>
<dbReference type="InterPro" id="IPR026213">
    <property type="entry name" value="GRINL1"/>
</dbReference>
<reference evidence="12 13" key="1">
    <citation type="submission" date="2018-01" db="EMBL/GenBank/DDBJ databases">
        <title>Comparison of the Chinese Bamboo Partridge and Red Junglefowl genome sequences highlights the importance of demography in genome evolution.</title>
        <authorList>
            <person name="Tiley G.P."/>
            <person name="Kimball R.T."/>
            <person name="Braun E.L."/>
            <person name="Burleigh J.G."/>
        </authorList>
    </citation>
    <scope>NUCLEOTIDE SEQUENCE [LARGE SCALE GENOMIC DNA]</scope>
    <source>
        <strain evidence="12">RTK389</strain>
        <tissue evidence="12">Blood</tissue>
    </source>
</reference>
<proteinExistence type="inferred from homology"/>
<evidence type="ECO:0000256" key="7">
    <source>
        <dbReference type="ARBA" id="ARBA00023242"/>
    </source>
</evidence>
<evidence type="ECO:0000256" key="4">
    <source>
        <dbReference type="ARBA" id="ARBA00022553"/>
    </source>
</evidence>
<keyword evidence="5" id="KW-0175">Coiled coil</keyword>
<evidence type="ECO:0000256" key="3">
    <source>
        <dbReference type="ARBA" id="ARBA00022478"/>
    </source>
</evidence>
<dbReference type="GO" id="GO:0006368">
    <property type="term" value="P:transcription elongation by RNA polymerase II"/>
    <property type="evidence" value="ECO:0007669"/>
    <property type="project" value="InterPro"/>
</dbReference>
<organism evidence="12 13">
    <name type="scientific">Bambusicola thoracicus</name>
    <name type="common">Chinese bamboo-partridge</name>
    <name type="synonym">Perdix thoracica</name>
    <dbReference type="NCBI Taxonomy" id="9083"/>
    <lineage>
        <taxon>Eukaryota</taxon>
        <taxon>Metazoa</taxon>
        <taxon>Chordata</taxon>
        <taxon>Craniata</taxon>
        <taxon>Vertebrata</taxon>
        <taxon>Euteleostomi</taxon>
        <taxon>Archelosauria</taxon>
        <taxon>Archosauria</taxon>
        <taxon>Dinosauria</taxon>
        <taxon>Saurischia</taxon>
        <taxon>Theropoda</taxon>
        <taxon>Coelurosauria</taxon>
        <taxon>Aves</taxon>
        <taxon>Neognathae</taxon>
        <taxon>Galloanserae</taxon>
        <taxon>Galliformes</taxon>
        <taxon>Phasianidae</taxon>
        <taxon>Perdicinae</taxon>
        <taxon>Bambusicola</taxon>
    </lineage>
</organism>
<dbReference type="PRINTS" id="PR02085">
    <property type="entry name" value="POLR2GRINL1"/>
</dbReference>
<dbReference type="GO" id="GO:0031674">
    <property type="term" value="C:I band"/>
    <property type="evidence" value="ECO:0007669"/>
    <property type="project" value="TreeGrafter"/>
</dbReference>
<evidence type="ECO:0000256" key="2">
    <source>
        <dbReference type="ARBA" id="ARBA00009876"/>
    </source>
</evidence>
<evidence type="ECO:0000256" key="8">
    <source>
        <dbReference type="ARBA" id="ARBA00024236"/>
    </source>
</evidence>
<keyword evidence="13" id="KW-1185">Reference proteome</keyword>
<dbReference type="AlphaFoldDB" id="A0A2P4TDT0"/>